<dbReference type="InterPro" id="IPR033701">
    <property type="entry name" value="POLO_box_1"/>
</dbReference>
<evidence type="ECO:0000259" key="11">
    <source>
        <dbReference type="PROSITE" id="PS50078"/>
    </source>
</evidence>
<dbReference type="GO" id="GO:0005524">
    <property type="term" value="F:ATP binding"/>
    <property type="evidence" value="ECO:0007669"/>
    <property type="project" value="UniProtKB-UniRule"/>
</dbReference>
<dbReference type="Pfam" id="PF00069">
    <property type="entry name" value="Pkinase"/>
    <property type="match status" value="1"/>
</dbReference>
<evidence type="ECO:0000313" key="13">
    <source>
        <dbReference type="Proteomes" id="UP000009168"/>
    </source>
</evidence>
<dbReference type="PANTHER" id="PTHR24345">
    <property type="entry name" value="SERINE/THREONINE-PROTEIN KINASE PLK"/>
    <property type="match status" value="1"/>
</dbReference>
<evidence type="ECO:0000259" key="10">
    <source>
        <dbReference type="PROSITE" id="PS50011"/>
    </source>
</evidence>
<feature type="domain" description="Protein kinase" evidence="10">
    <location>
        <begin position="33"/>
        <end position="289"/>
    </location>
</feature>
<keyword evidence="2 8" id="KW-0808">Transferase</keyword>
<comment type="catalytic activity">
    <reaction evidence="8">
        <text>L-threonyl-[protein] + ATP = O-phospho-L-threonyl-[protein] + ADP + H(+)</text>
        <dbReference type="Rhea" id="RHEA:46608"/>
        <dbReference type="Rhea" id="RHEA-COMP:11060"/>
        <dbReference type="Rhea" id="RHEA-COMP:11605"/>
        <dbReference type="ChEBI" id="CHEBI:15378"/>
        <dbReference type="ChEBI" id="CHEBI:30013"/>
        <dbReference type="ChEBI" id="CHEBI:30616"/>
        <dbReference type="ChEBI" id="CHEBI:61977"/>
        <dbReference type="ChEBI" id="CHEBI:456216"/>
        <dbReference type="EC" id="2.7.11.21"/>
    </reaction>
</comment>
<dbReference type="AlphaFoldDB" id="Q22DA7"/>
<dbReference type="PROSITE" id="PS00108">
    <property type="entry name" value="PROTEIN_KINASE_ST"/>
    <property type="match status" value="1"/>
</dbReference>
<dbReference type="InterPro" id="IPR000959">
    <property type="entry name" value="POLO_box_dom"/>
</dbReference>
<dbReference type="InParanoid" id="Q22DA7"/>
<dbReference type="SUPFAM" id="SSF56112">
    <property type="entry name" value="Protein kinase-like (PK-like)"/>
    <property type="match status" value="1"/>
</dbReference>
<evidence type="ECO:0000256" key="5">
    <source>
        <dbReference type="ARBA" id="ARBA00022777"/>
    </source>
</evidence>
<evidence type="ECO:0000256" key="8">
    <source>
        <dbReference type="RuleBase" id="RU361162"/>
    </source>
</evidence>
<evidence type="ECO:0000256" key="7">
    <source>
        <dbReference type="PROSITE-ProRule" id="PRU10141"/>
    </source>
</evidence>
<feature type="compositionally biased region" description="Polar residues" evidence="9">
    <location>
        <begin position="890"/>
        <end position="923"/>
    </location>
</feature>
<proteinExistence type="inferred from homology"/>
<keyword evidence="13" id="KW-1185">Reference proteome</keyword>
<dbReference type="Proteomes" id="UP000009168">
    <property type="component" value="Unassembled WGS sequence"/>
</dbReference>
<feature type="binding site" evidence="7">
    <location>
        <position position="62"/>
    </location>
    <ligand>
        <name>ATP</name>
        <dbReference type="ChEBI" id="CHEBI:30616"/>
    </ligand>
</feature>
<dbReference type="PROSITE" id="PS50011">
    <property type="entry name" value="PROTEIN_KINASE_DOM"/>
    <property type="match status" value="1"/>
</dbReference>
<evidence type="ECO:0000256" key="4">
    <source>
        <dbReference type="ARBA" id="ARBA00022741"/>
    </source>
</evidence>
<feature type="compositionally biased region" description="Polar residues" evidence="9">
    <location>
        <begin position="503"/>
        <end position="514"/>
    </location>
</feature>
<dbReference type="InterPro" id="IPR011009">
    <property type="entry name" value="Kinase-like_dom_sf"/>
</dbReference>
<feature type="region of interest" description="Disordered" evidence="9">
    <location>
        <begin position="626"/>
        <end position="647"/>
    </location>
</feature>
<evidence type="ECO:0000256" key="6">
    <source>
        <dbReference type="ARBA" id="ARBA00022840"/>
    </source>
</evidence>
<dbReference type="SUPFAM" id="SSF82615">
    <property type="entry name" value="Polo-box domain"/>
    <property type="match status" value="2"/>
</dbReference>
<feature type="domain" description="POLO box" evidence="11">
    <location>
        <begin position="700"/>
        <end position="783"/>
    </location>
</feature>
<keyword evidence="4 7" id="KW-0547">Nucleotide-binding</keyword>
<dbReference type="FunFam" id="3.30.1120.30:FF:000013">
    <property type="entry name" value="Serine/threonine-protein kinase PLK"/>
    <property type="match status" value="1"/>
</dbReference>
<dbReference type="Pfam" id="PF00659">
    <property type="entry name" value="POLO_box"/>
    <property type="match status" value="2"/>
</dbReference>
<keyword evidence="3" id="KW-0677">Repeat</keyword>
<gene>
    <name evidence="12" type="ORF">TTHERM_00992960</name>
</gene>
<dbReference type="EMBL" id="GG662439">
    <property type="protein sequence ID" value="EAR83295.2"/>
    <property type="molecule type" value="Genomic_DNA"/>
</dbReference>
<dbReference type="KEGG" id="tet:TTHERM_00992960"/>
<dbReference type="InterPro" id="IPR008271">
    <property type="entry name" value="Ser/Thr_kinase_AS"/>
</dbReference>
<dbReference type="SMART" id="SM00220">
    <property type="entry name" value="S_TKc"/>
    <property type="match status" value="1"/>
</dbReference>
<dbReference type="eggNOG" id="KOG0575">
    <property type="taxonomic scope" value="Eukaryota"/>
</dbReference>
<feature type="region of interest" description="Disordered" evidence="9">
    <location>
        <begin position="332"/>
        <end position="351"/>
    </location>
</feature>
<protein>
    <recommendedName>
        <fullName evidence="8">Serine/threonine-protein kinase PLK</fullName>
        <ecNumber evidence="8">2.7.11.21</ecNumber>
    </recommendedName>
    <alternativeName>
        <fullName evidence="8">Polo-like kinase</fullName>
    </alternativeName>
</protein>
<dbReference type="PROSITE" id="PS50078">
    <property type="entry name" value="POLO_BOX"/>
    <property type="match status" value="2"/>
</dbReference>
<dbReference type="GO" id="GO:0004674">
    <property type="term" value="F:protein serine/threonine kinase activity"/>
    <property type="evidence" value="ECO:0007669"/>
    <property type="project" value="UniProtKB-KW"/>
</dbReference>
<dbReference type="InterPro" id="IPR000719">
    <property type="entry name" value="Prot_kinase_dom"/>
</dbReference>
<feature type="region of interest" description="Disordered" evidence="9">
    <location>
        <begin position="890"/>
        <end position="975"/>
    </location>
</feature>
<sequence>MASNRRSSAEPGHTESMVIVEEVIKDQGVIRRYSKGRFLGKGGFAKCYEFTNLERKQVLAAKVIPKSSLTKSRARQKLMSEIRIHKSLNHRNIVKFQHFFEDQENVYILLEMCTNQTMNELIRRRKRLTELEVQCYLLQILYSIKYLHDNRVIHRDLKLGNLFLSDKMEIKLGDFGLATKLEYDGERKRTICGTPNYIAPEILEAKETGHSYEVDVWSFGVIAYTLLIGKPPFETNDVKSTYKKIRTNEYSFPEQIQISSAAKNMIKKILTTDPSKRPTINELFNDDFFKTGGSIPKLLPVSTLACPPSASYTRQFLPSTQISLSTNQKSTNYQVENKNSSPKKFDNTTPINGNGFTRFATQTSYNPQNVKSQQQMGLKERKDYINTYRTGGAQTSSSSGLCNSQYGQKNFDTNNVNNQKIDNFLQTNKNTYGLNGSVAKEQCFQKSSSLNPQSEGTTITNNLNLGILNFAKSQSTNTQLVENSNLNSQKTDNYIQKMDECSQKAQPQVQNSNQHKSEDYSKNSCLTNQKYTSQASHPQSQAALNSVQSQANIKNINNSTSIANFAYNQSSAAINSNTNLISTNLNNLSGGASSISNQNYLSQNKNYPSQQSTNAVFNRNSIEKYSSSNNIRSGNSNYTRAKSEKMHTQPTSSLLQAYGFTKVEQAPSSGTTALNFNNSGSYFQAPVSSNEVQIQGPDIWVSKWVDYSSKYGLGYLLNNGQAGVFFNDSTKIILNPKTEQFDYIERNSSSKQDFGAEYTLKDYPESLQKKLTLLQHFRSFLEGEDKKADSIKMPQNEASGEPKSSKIYVKKWLRTKNAILFRLSNKVVQVIFQDSSEIILSSELRAVTYVNRKKQRETFPLSTAMESQNKEMSKRLTYTKDILTHMLSGNVQSKGEQQNNENISVQDPTSTITNPIGLINQNQDGKEKNHSKNQSINPNSCSSASLYPTATTTQYANNNSSSQIQPSQKPSTRENLHYSKNVPLSSVTNSIYMQNQQSNPIYNNYTQNENVNVLLLNKQQSLQNQKPSINGYELNGFASSNSANKKESLATNSNIINSTEGKCLGQPSNIQNLLKSNSTIGRMNSMNPTATSSLSNLNNFNNYVMSSRKTEN</sequence>
<feature type="domain" description="POLO box" evidence="11">
    <location>
        <begin position="808"/>
        <end position="888"/>
    </location>
</feature>
<dbReference type="CDD" id="cd14099">
    <property type="entry name" value="STKc_PLK"/>
    <property type="match status" value="1"/>
</dbReference>
<feature type="compositionally biased region" description="Low complexity" evidence="9">
    <location>
        <begin position="626"/>
        <end position="637"/>
    </location>
</feature>
<dbReference type="GO" id="GO:0005634">
    <property type="term" value="C:nucleus"/>
    <property type="evidence" value="ECO:0007669"/>
    <property type="project" value="TreeGrafter"/>
</dbReference>
<dbReference type="RefSeq" id="XP_001030958.2">
    <property type="nucleotide sequence ID" value="XM_001030958.2"/>
</dbReference>
<feature type="compositionally biased region" description="Polar residues" evidence="9">
    <location>
        <begin position="932"/>
        <end position="956"/>
    </location>
</feature>
<feature type="compositionally biased region" description="Low complexity" evidence="9">
    <location>
        <begin position="957"/>
        <end position="970"/>
    </location>
</feature>
<dbReference type="Gene3D" id="1.10.510.10">
    <property type="entry name" value="Transferase(Phosphotransferase) domain 1"/>
    <property type="match status" value="1"/>
</dbReference>
<evidence type="ECO:0000256" key="3">
    <source>
        <dbReference type="ARBA" id="ARBA00022737"/>
    </source>
</evidence>
<dbReference type="CDD" id="cd13118">
    <property type="entry name" value="POLO_box_1"/>
    <property type="match status" value="1"/>
</dbReference>
<dbReference type="STRING" id="312017.Q22DA7"/>
<keyword evidence="1 8" id="KW-0723">Serine/threonine-protein kinase</keyword>
<dbReference type="InterPro" id="IPR017441">
    <property type="entry name" value="Protein_kinase_ATP_BS"/>
</dbReference>
<dbReference type="FunFam" id="3.30.200.20:FF:000091">
    <property type="entry name" value="Serine/threonine-protein kinase PLK"/>
    <property type="match status" value="1"/>
</dbReference>
<feature type="region of interest" description="Disordered" evidence="9">
    <location>
        <begin position="502"/>
        <end position="521"/>
    </location>
</feature>
<reference evidence="13" key="1">
    <citation type="journal article" date="2006" name="PLoS Biol.">
        <title>Macronuclear genome sequence of the ciliate Tetrahymena thermophila, a model eukaryote.</title>
        <authorList>
            <person name="Eisen J.A."/>
            <person name="Coyne R.S."/>
            <person name="Wu M."/>
            <person name="Wu D."/>
            <person name="Thiagarajan M."/>
            <person name="Wortman J.R."/>
            <person name="Badger J.H."/>
            <person name="Ren Q."/>
            <person name="Amedeo P."/>
            <person name="Jones K.M."/>
            <person name="Tallon L.J."/>
            <person name="Delcher A.L."/>
            <person name="Salzberg S.L."/>
            <person name="Silva J.C."/>
            <person name="Haas B.J."/>
            <person name="Majoros W.H."/>
            <person name="Farzad M."/>
            <person name="Carlton J.M."/>
            <person name="Smith R.K. Jr."/>
            <person name="Garg J."/>
            <person name="Pearlman R.E."/>
            <person name="Karrer K.M."/>
            <person name="Sun L."/>
            <person name="Manning G."/>
            <person name="Elde N.C."/>
            <person name="Turkewitz A.P."/>
            <person name="Asai D.J."/>
            <person name="Wilkes D.E."/>
            <person name="Wang Y."/>
            <person name="Cai H."/>
            <person name="Collins K."/>
            <person name="Stewart B.A."/>
            <person name="Lee S.R."/>
            <person name="Wilamowska K."/>
            <person name="Weinberg Z."/>
            <person name="Ruzzo W.L."/>
            <person name="Wloga D."/>
            <person name="Gaertig J."/>
            <person name="Frankel J."/>
            <person name="Tsao C.-C."/>
            <person name="Gorovsky M.A."/>
            <person name="Keeling P.J."/>
            <person name="Waller R.F."/>
            <person name="Patron N.J."/>
            <person name="Cherry J.M."/>
            <person name="Stover N.A."/>
            <person name="Krieger C.J."/>
            <person name="del Toro C."/>
            <person name="Ryder H.F."/>
            <person name="Williamson S.C."/>
            <person name="Barbeau R.A."/>
            <person name="Hamilton E.P."/>
            <person name="Orias E."/>
        </authorList>
    </citation>
    <scope>NUCLEOTIDE SEQUENCE [LARGE SCALE GENOMIC DNA]</scope>
    <source>
        <strain evidence="13">SB210</strain>
    </source>
</reference>
<dbReference type="EC" id="2.7.11.21" evidence="8"/>
<dbReference type="InterPro" id="IPR033695">
    <property type="entry name" value="POLO_box_2"/>
</dbReference>
<dbReference type="Gene3D" id="3.30.1120.30">
    <property type="entry name" value="POLO box domain"/>
    <property type="match status" value="2"/>
</dbReference>
<dbReference type="PROSITE" id="PS00107">
    <property type="entry name" value="PROTEIN_KINASE_ATP"/>
    <property type="match status" value="1"/>
</dbReference>
<dbReference type="HOGENOM" id="CLU_2473918_0_0_1"/>
<dbReference type="GeneID" id="7825007"/>
<evidence type="ECO:0000256" key="1">
    <source>
        <dbReference type="ARBA" id="ARBA00022527"/>
    </source>
</evidence>
<keyword evidence="5 8" id="KW-0418">Kinase</keyword>
<organism evidence="12 13">
    <name type="scientific">Tetrahymena thermophila (strain SB210)</name>
    <dbReference type="NCBI Taxonomy" id="312017"/>
    <lineage>
        <taxon>Eukaryota</taxon>
        <taxon>Sar</taxon>
        <taxon>Alveolata</taxon>
        <taxon>Ciliophora</taxon>
        <taxon>Intramacronucleata</taxon>
        <taxon>Oligohymenophorea</taxon>
        <taxon>Hymenostomatida</taxon>
        <taxon>Tetrahymenina</taxon>
        <taxon>Tetrahymenidae</taxon>
        <taxon>Tetrahymena</taxon>
    </lineage>
</organism>
<dbReference type="OrthoDB" id="408964at2759"/>
<keyword evidence="6 7" id="KW-0067">ATP-binding</keyword>
<accession>Q22DA7</accession>
<dbReference type="InterPro" id="IPR036947">
    <property type="entry name" value="POLO_box_dom_sf"/>
</dbReference>
<evidence type="ECO:0000256" key="9">
    <source>
        <dbReference type="SAM" id="MobiDB-lite"/>
    </source>
</evidence>
<dbReference type="FunFam" id="1.10.510.10:FF:001669">
    <property type="entry name" value="Serine/threonine-protein kinase"/>
    <property type="match status" value="1"/>
</dbReference>
<dbReference type="PANTHER" id="PTHR24345:SF0">
    <property type="entry name" value="CELL CYCLE SERINE_THREONINE-PROTEIN KINASE CDC5_MSD2"/>
    <property type="match status" value="1"/>
</dbReference>
<comment type="similarity">
    <text evidence="8">Belongs to the protein kinase superfamily. Ser/Thr protein kinase family. CDC5/Polo subfamily.</text>
</comment>
<evidence type="ECO:0000313" key="12">
    <source>
        <dbReference type="EMBL" id="EAR83295.2"/>
    </source>
</evidence>
<evidence type="ECO:0000256" key="2">
    <source>
        <dbReference type="ARBA" id="ARBA00022679"/>
    </source>
</evidence>
<name>Q22DA7_TETTS</name>
<dbReference type="Gene3D" id="3.30.200.20">
    <property type="entry name" value="Phosphorylase Kinase, domain 1"/>
    <property type="match status" value="1"/>
</dbReference>
<dbReference type="CDD" id="cd13117">
    <property type="entry name" value="POLO_box_2"/>
    <property type="match status" value="1"/>
</dbReference>